<evidence type="ECO:0000313" key="3">
    <source>
        <dbReference type="EMBL" id="MBO3661993.1"/>
    </source>
</evidence>
<organism evidence="3 4">
    <name type="scientific">Microbacterium stercoris</name>
    <dbReference type="NCBI Taxonomy" id="2820289"/>
    <lineage>
        <taxon>Bacteria</taxon>
        <taxon>Bacillati</taxon>
        <taxon>Actinomycetota</taxon>
        <taxon>Actinomycetes</taxon>
        <taxon>Micrococcales</taxon>
        <taxon>Microbacteriaceae</taxon>
        <taxon>Microbacterium</taxon>
    </lineage>
</organism>
<proteinExistence type="predicted"/>
<dbReference type="InterPro" id="IPR029058">
    <property type="entry name" value="AB_hydrolase_fold"/>
</dbReference>
<evidence type="ECO:0000259" key="2">
    <source>
        <dbReference type="Pfam" id="PF07859"/>
    </source>
</evidence>
<dbReference type="Pfam" id="PF07859">
    <property type="entry name" value="Abhydrolase_3"/>
    <property type="match status" value="1"/>
</dbReference>
<dbReference type="PANTHER" id="PTHR48081:SF8">
    <property type="entry name" value="ALPHA_BETA HYDROLASE FOLD-3 DOMAIN-CONTAINING PROTEIN-RELATED"/>
    <property type="match status" value="1"/>
</dbReference>
<evidence type="ECO:0000313" key="4">
    <source>
        <dbReference type="Proteomes" id="UP000680132"/>
    </source>
</evidence>
<accession>A0A939TLC7</accession>
<dbReference type="AlphaFoldDB" id="A0A939TLC7"/>
<keyword evidence="1 3" id="KW-0378">Hydrolase</keyword>
<dbReference type="SUPFAM" id="SSF53474">
    <property type="entry name" value="alpha/beta-Hydrolases"/>
    <property type="match status" value="1"/>
</dbReference>
<name>A0A939TLC7_9MICO</name>
<sequence length="296" mass="31069">MSGGASVARGLRPALEQLTRELPNRLADVDDLLRYRRASEERGTTADALSRAHRLSTHELIVEGNAVTVFRPQTDPVARAVFVHGGGLIAGNRFDGVDILLRHANALALEVWTLDYPLAPEGRFGEMAAAALAVLRRAGADGRRLLLAGQSAGGAVGATAGLLARDAGVPCDGLLLVCPMLAPGGAERSDADPSWDAVTDSTAWAAALGEGDVPPGRRTDLAGLPPTYLDAGSVELFRSAIADFAEGLHRAGVATELHIWSGAFHASDCVAEAAPASAESHRVRAGWLRRWLLDEL</sequence>
<dbReference type="RefSeq" id="WP_208499359.1">
    <property type="nucleotide sequence ID" value="NZ_JAGFOA010000001.1"/>
</dbReference>
<evidence type="ECO:0000256" key="1">
    <source>
        <dbReference type="ARBA" id="ARBA00022801"/>
    </source>
</evidence>
<dbReference type="InterPro" id="IPR050300">
    <property type="entry name" value="GDXG_lipolytic_enzyme"/>
</dbReference>
<protein>
    <submittedName>
        <fullName evidence="3">Alpha/beta hydrolase</fullName>
    </submittedName>
</protein>
<dbReference type="GO" id="GO:0016787">
    <property type="term" value="F:hydrolase activity"/>
    <property type="evidence" value="ECO:0007669"/>
    <property type="project" value="UniProtKB-KW"/>
</dbReference>
<keyword evidence="4" id="KW-1185">Reference proteome</keyword>
<dbReference type="Proteomes" id="UP000680132">
    <property type="component" value="Unassembled WGS sequence"/>
</dbReference>
<comment type="caution">
    <text evidence="3">The sequence shown here is derived from an EMBL/GenBank/DDBJ whole genome shotgun (WGS) entry which is preliminary data.</text>
</comment>
<gene>
    <name evidence="3" type="ORF">J5V96_00550</name>
</gene>
<dbReference type="PANTHER" id="PTHR48081">
    <property type="entry name" value="AB HYDROLASE SUPERFAMILY PROTEIN C4A8.06C"/>
    <property type="match status" value="1"/>
</dbReference>
<reference evidence="3" key="1">
    <citation type="submission" date="2021-03" db="EMBL/GenBank/DDBJ databases">
        <title>Microbacterium sp. nov., a novel actinobacterium isolated from cow dung.</title>
        <authorList>
            <person name="Zhang L."/>
        </authorList>
    </citation>
    <scope>NUCLEOTIDE SEQUENCE</scope>
    <source>
        <strain evidence="3">NEAU-LLB</strain>
    </source>
</reference>
<feature type="domain" description="Alpha/beta hydrolase fold-3" evidence="2">
    <location>
        <begin position="81"/>
        <end position="266"/>
    </location>
</feature>
<dbReference type="EMBL" id="JAGFOA010000001">
    <property type="protein sequence ID" value="MBO3661993.1"/>
    <property type="molecule type" value="Genomic_DNA"/>
</dbReference>
<dbReference type="Gene3D" id="3.40.50.1820">
    <property type="entry name" value="alpha/beta hydrolase"/>
    <property type="match status" value="1"/>
</dbReference>
<dbReference type="InterPro" id="IPR013094">
    <property type="entry name" value="AB_hydrolase_3"/>
</dbReference>